<reference evidence="1 2" key="1">
    <citation type="journal article" date="2020" name="ISME J.">
        <title>Enrichment and physiological characterization of a novel comammox Nitrospira indicates ammonium inhibition of complete nitrification.</title>
        <authorList>
            <person name="Sakoula D."/>
            <person name="Koch H."/>
            <person name="Frank J."/>
            <person name="Jetten M.S.M."/>
            <person name="van Kessel M.A.H.J."/>
            <person name="Lucker S."/>
        </authorList>
    </citation>
    <scope>NUCLEOTIDE SEQUENCE [LARGE SCALE GENOMIC DNA]</scope>
    <source>
        <strain evidence="1">Comreactor17</strain>
    </source>
</reference>
<proteinExistence type="predicted"/>
<evidence type="ECO:0000313" key="1">
    <source>
        <dbReference type="EMBL" id="QPD05058.1"/>
    </source>
</evidence>
<dbReference type="KEGG" id="nkf:Nkreftii_002832"/>
<dbReference type="Proteomes" id="UP000593737">
    <property type="component" value="Chromosome"/>
</dbReference>
<dbReference type="AlphaFoldDB" id="A0A7S8J084"/>
<sequence length="95" mass="10610">MIIGLLLLGVGCAQSPYERGGYPSGLSRYDVERDYMECEYKARLANEHHFYSQTSPFPFSPSPQSPADHARALHGLSTINAMRDTCLLAKGYRLN</sequence>
<name>A0A7S8J084_9BACT</name>
<evidence type="ECO:0000313" key="2">
    <source>
        <dbReference type="Proteomes" id="UP000593737"/>
    </source>
</evidence>
<gene>
    <name evidence="1" type="ORF">Nkreftii_002832</name>
</gene>
<dbReference type="EMBL" id="CP047423">
    <property type="protein sequence ID" value="QPD05058.1"/>
    <property type="molecule type" value="Genomic_DNA"/>
</dbReference>
<protein>
    <submittedName>
        <fullName evidence="1">Uncharacterized protein</fullName>
    </submittedName>
</protein>
<organism evidence="1 2">
    <name type="scientific">Candidatus Nitrospira kreftii</name>
    <dbReference type="NCBI Taxonomy" id="2652173"/>
    <lineage>
        <taxon>Bacteria</taxon>
        <taxon>Pseudomonadati</taxon>
        <taxon>Nitrospirota</taxon>
        <taxon>Nitrospiria</taxon>
        <taxon>Nitrospirales</taxon>
        <taxon>Nitrospiraceae</taxon>
        <taxon>Nitrospira</taxon>
    </lineage>
</organism>
<accession>A0A7S8J084</accession>